<keyword evidence="2" id="KW-0732">Signal</keyword>
<dbReference type="RefSeq" id="WP_055726671.1">
    <property type="nucleotide sequence ID" value="NZ_FUYX01000029.1"/>
</dbReference>
<dbReference type="Proteomes" id="UP000051562">
    <property type="component" value="Unassembled WGS sequence"/>
</dbReference>
<dbReference type="OrthoDB" id="7365433at2"/>
<name>A0A0Q3T2Y4_9HYPH</name>
<evidence type="ECO:0000313" key="4">
    <source>
        <dbReference type="EMBL" id="KQK32034.1"/>
    </source>
</evidence>
<dbReference type="AlphaFoldDB" id="A0A0Q3T2Y4"/>
<dbReference type="STRING" id="53254.SAMN05660750_05113"/>
<gene>
    <name evidence="4" type="ORF">ARD30_08150</name>
    <name evidence="5" type="ORF">SAMN05660750_05113</name>
</gene>
<dbReference type="EMBL" id="LMAR01000008">
    <property type="protein sequence ID" value="KQK32034.1"/>
    <property type="molecule type" value="Genomic_DNA"/>
</dbReference>
<feature type="domain" description="PepSY" evidence="3">
    <location>
        <begin position="9"/>
        <end position="86"/>
    </location>
</feature>
<keyword evidence="6" id="KW-1185">Reference proteome</keyword>
<reference evidence="5 7" key="2">
    <citation type="submission" date="2017-02" db="EMBL/GenBank/DDBJ databases">
        <authorList>
            <person name="Peterson S.W."/>
        </authorList>
    </citation>
    <scope>NUCLEOTIDE SEQUENCE [LARGE SCALE GENOMIC DNA]</scope>
    <source>
        <strain evidence="5 7">DSM 9653</strain>
    </source>
</reference>
<proteinExistence type="predicted"/>
<dbReference type="Pfam" id="PF13670">
    <property type="entry name" value="PepSY_2"/>
    <property type="match status" value="1"/>
</dbReference>
<evidence type="ECO:0000256" key="1">
    <source>
        <dbReference type="SAM" id="MobiDB-lite"/>
    </source>
</evidence>
<evidence type="ECO:0000259" key="3">
    <source>
        <dbReference type="Pfam" id="PF13670"/>
    </source>
</evidence>
<sequence length="132" mass="14276">MVKPFVAGLLLLAIAGSGVAMADDDCDVPLGRWQPREAVQAMAQARGWQVDRLRIDDGCYQIRGTDETGQPFKAKIDPATLEIVKIKRRTRSDGGHHHERRSSAATGSVDPSGPASPKSLFDRSEPPKATVN</sequence>
<accession>A0A0Q3T2Y4</accession>
<evidence type="ECO:0000313" key="6">
    <source>
        <dbReference type="Proteomes" id="UP000051562"/>
    </source>
</evidence>
<protein>
    <recommendedName>
        <fullName evidence="3">PepSY domain-containing protein</fullName>
    </recommendedName>
</protein>
<evidence type="ECO:0000313" key="7">
    <source>
        <dbReference type="Proteomes" id="UP000190130"/>
    </source>
</evidence>
<dbReference type="EMBL" id="FUYX01000029">
    <property type="protein sequence ID" value="SKC17951.1"/>
    <property type="molecule type" value="Genomic_DNA"/>
</dbReference>
<feature type="region of interest" description="Disordered" evidence="1">
    <location>
        <begin position="86"/>
        <end position="132"/>
    </location>
</feature>
<dbReference type="InterPro" id="IPR025711">
    <property type="entry name" value="PepSY"/>
</dbReference>
<evidence type="ECO:0000256" key="2">
    <source>
        <dbReference type="SAM" id="SignalP"/>
    </source>
</evidence>
<organism evidence="4 6">
    <name type="scientific">Bosea thiooxidans</name>
    <dbReference type="NCBI Taxonomy" id="53254"/>
    <lineage>
        <taxon>Bacteria</taxon>
        <taxon>Pseudomonadati</taxon>
        <taxon>Pseudomonadota</taxon>
        <taxon>Alphaproteobacteria</taxon>
        <taxon>Hyphomicrobiales</taxon>
        <taxon>Boseaceae</taxon>
        <taxon>Bosea</taxon>
    </lineage>
</organism>
<dbReference type="Proteomes" id="UP000190130">
    <property type="component" value="Unassembled WGS sequence"/>
</dbReference>
<reference evidence="4 6" key="1">
    <citation type="submission" date="2015-10" db="EMBL/GenBank/DDBJ databases">
        <title>Draft genome of Bosea thiooxidans.</title>
        <authorList>
            <person name="Wang X."/>
        </authorList>
    </citation>
    <scope>NUCLEOTIDE SEQUENCE [LARGE SCALE GENOMIC DNA]</scope>
    <source>
        <strain evidence="4 6">CGMCC 9174</strain>
    </source>
</reference>
<evidence type="ECO:0000313" key="5">
    <source>
        <dbReference type="EMBL" id="SKC17951.1"/>
    </source>
</evidence>
<feature type="signal peptide" evidence="2">
    <location>
        <begin position="1"/>
        <end position="22"/>
    </location>
</feature>
<feature type="chain" id="PRO_5014520657" description="PepSY domain-containing protein" evidence="2">
    <location>
        <begin position="23"/>
        <end position="132"/>
    </location>
</feature>